<gene>
    <name evidence="7" type="ORF">BG011_007485</name>
</gene>
<dbReference type="Proteomes" id="UP000726737">
    <property type="component" value="Unassembled WGS sequence"/>
</dbReference>
<feature type="transmembrane region" description="Helical" evidence="5">
    <location>
        <begin position="41"/>
        <end position="57"/>
    </location>
</feature>
<name>A0A9P6QDV5_9FUNG</name>
<keyword evidence="4 5" id="KW-0472">Membrane</keyword>
<dbReference type="PANTHER" id="PTHR23501:SF87">
    <property type="entry name" value="SIDEROPHORE IRON TRANSPORTER 2"/>
    <property type="match status" value="1"/>
</dbReference>
<organism evidence="7 8">
    <name type="scientific">Mortierella polycephala</name>
    <dbReference type="NCBI Taxonomy" id="41804"/>
    <lineage>
        <taxon>Eukaryota</taxon>
        <taxon>Fungi</taxon>
        <taxon>Fungi incertae sedis</taxon>
        <taxon>Mucoromycota</taxon>
        <taxon>Mortierellomycotina</taxon>
        <taxon>Mortierellomycetes</taxon>
        <taxon>Mortierellales</taxon>
        <taxon>Mortierellaceae</taxon>
        <taxon>Mortierella</taxon>
    </lineage>
</organism>
<feature type="transmembrane region" description="Helical" evidence="5">
    <location>
        <begin position="521"/>
        <end position="541"/>
    </location>
</feature>
<keyword evidence="8" id="KW-1185">Reference proteome</keyword>
<reference evidence="7" key="1">
    <citation type="journal article" date="2020" name="Fungal Divers.">
        <title>Resolving the Mortierellaceae phylogeny through synthesis of multi-gene phylogenetics and phylogenomics.</title>
        <authorList>
            <person name="Vandepol N."/>
            <person name="Liber J."/>
            <person name="Desiro A."/>
            <person name="Na H."/>
            <person name="Kennedy M."/>
            <person name="Barry K."/>
            <person name="Grigoriev I.V."/>
            <person name="Miller A.N."/>
            <person name="O'Donnell K."/>
            <person name="Stajich J.E."/>
            <person name="Bonito G."/>
        </authorList>
    </citation>
    <scope>NUCLEOTIDE SEQUENCE</scope>
    <source>
        <strain evidence="7">KOD948</strain>
    </source>
</reference>
<evidence type="ECO:0000256" key="1">
    <source>
        <dbReference type="ARBA" id="ARBA00004141"/>
    </source>
</evidence>
<feature type="domain" description="Major facilitator superfamily (MFS) profile" evidence="6">
    <location>
        <begin position="44"/>
        <end position="546"/>
    </location>
</feature>
<dbReference type="AlphaFoldDB" id="A0A9P6QDV5"/>
<dbReference type="EMBL" id="JAAAJA010000058">
    <property type="protein sequence ID" value="KAG0264090.1"/>
    <property type="molecule type" value="Genomic_DNA"/>
</dbReference>
<evidence type="ECO:0000259" key="6">
    <source>
        <dbReference type="PROSITE" id="PS50850"/>
    </source>
</evidence>
<keyword evidence="2 5" id="KW-0812">Transmembrane</keyword>
<evidence type="ECO:0000256" key="2">
    <source>
        <dbReference type="ARBA" id="ARBA00022692"/>
    </source>
</evidence>
<feature type="transmembrane region" description="Helical" evidence="5">
    <location>
        <begin position="109"/>
        <end position="127"/>
    </location>
</feature>
<dbReference type="InterPro" id="IPR020846">
    <property type="entry name" value="MFS_dom"/>
</dbReference>
<evidence type="ECO:0000313" key="7">
    <source>
        <dbReference type="EMBL" id="KAG0264090.1"/>
    </source>
</evidence>
<comment type="subcellular location">
    <subcellularLocation>
        <location evidence="1">Membrane</location>
        <topology evidence="1">Multi-pass membrane protein</topology>
    </subcellularLocation>
</comment>
<feature type="transmembrane region" description="Helical" evidence="5">
    <location>
        <begin position="387"/>
        <end position="407"/>
    </location>
</feature>
<proteinExistence type="predicted"/>
<evidence type="ECO:0000256" key="4">
    <source>
        <dbReference type="ARBA" id="ARBA00023136"/>
    </source>
</evidence>
<feature type="transmembrane region" description="Helical" evidence="5">
    <location>
        <begin position="283"/>
        <end position="300"/>
    </location>
</feature>
<dbReference type="Pfam" id="PF07690">
    <property type="entry name" value="MFS_1"/>
    <property type="match status" value="1"/>
</dbReference>
<keyword evidence="3 5" id="KW-1133">Transmembrane helix</keyword>
<dbReference type="SUPFAM" id="SSF103473">
    <property type="entry name" value="MFS general substrate transporter"/>
    <property type="match status" value="1"/>
</dbReference>
<evidence type="ECO:0000313" key="8">
    <source>
        <dbReference type="Proteomes" id="UP000726737"/>
    </source>
</evidence>
<dbReference type="PROSITE" id="PS50850">
    <property type="entry name" value="MFS"/>
    <property type="match status" value="1"/>
</dbReference>
<dbReference type="Gene3D" id="1.20.1250.20">
    <property type="entry name" value="MFS general substrate transporter like domains"/>
    <property type="match status" value="2"/>
</dbReference>
<dbReference type="InterPro" id="IPR036259">
    <property type="entry name" value="MFS_trans_sf"/>
</dbReference>
<feature type="transmembrane region" description="Helical" evidence="5">
    <location>
        <begin position="249"/>
        <end position="271"/>
    </location>
</feature>
<evidence type="ECO:0000256" key="5">
    <source>
        <dbReference type="SAM" id="Phobius"/>
    </source>
</evidence>
<feature type="transmembrane region" description="Helical" evidence="5">
    <location>
        <begin position="77"/>
        <end position="97"/>
    </location>
</feature>
<dbReference type="InterPro" id="IPR011701">
    <property type="entry name" value="MFS"/>
</dbReference>
<sequence>MSHNFTTDDALEAKGDIEAVAPQRGYSSKIMDRSLFTRREYMFLAVGVLTQAFVYSFEVNLMYNCMPYITAVFESSSLASVLPTILQILSAALVPFYTKVSDVIGRAESLTFAMVFYLVAYCIQGTANSFLQYALGQISYGIGSTGMLTLTQILIADTTPLINRGIMFALWDLPSAVNIFTSQALTDPLTIGPGANWRNVYIIIGVLAGFGAVAVLTPLWYLQKKSERRFAKSSETVVRRSIGWLLHEYDAVGALLITLGMSLTLLPMILAKTYEGNWENPKILAMFICGVIALALLAYWEIKFTNRPIMPMRIWANRTCFGGLVVGFFMTVMAAMNWQYYSLYLVVSRDLTFGGAYLLERGYQIAYLVFQLLTALAMKRYNTIRPFVWTGIIIHTLGIGLMIPARLPTSSDAFVVISQTIVGAAGGMANIASSVAVTGAVARADIAVVIGVTQILGSFGSAFGGALAGGIWTQYLPKRLAIHITGPYDERLAMNDPLKYIPGLDPLTKSQLVDAYADSQMLMSIISMSLAVLACLSTIAMQHVDLHQDQNMTDKDKEESVEVVNEKN</sequence>
<dbReference type="GO" id="GO:0005886">
    <property type="term" value="C:plasma membrane"/>
    <property type="evidence" value="ECO:0007669"/>
    <property type="project" value="TreeGrafter"/>
</dbReference>
<feature type="transmembrane region" description="Helical" evidence="5">
    <location>
        <begin position="413"/>
        <end position="432"/>
    </location>
</feature>
<dbReference type="PANTHER" id="PTHR23501">
    <property type="entry name" value="MAJOR FACILITATOR SUPERFAMILY"/>
    <property type="match status" value="1"/>
</dbReference>
<feature type="transmembrane region" description="Helical" evidence="5">
    <location>
        <begin position="133"/>
        <end position="154"/>
    </location>
</feature>
<accession>A0A9P6QDV5</accession>
<dbReference type="GO" id="GO:0022857">
    <property type="term" value="F:transmembrane transporter activity"/>
    <property type="evidence" value="ECO:0007669"/>
    <property type="project" value="InterPro"/>
</dbReference>
<protein>
    <recommendedName>
        <fullName evidence="6">Major facilitator superfamily (MFS) profile domain-containing protein</fullName>
    </recommendedName>
</protein>
<evidence type="ECO:0000256" key="3">
    <source>
        <dbReference type="ARBA" id="ARBA00022989"/>
    </source>
</evidence>
<feature type="transmembrane region" description="Helical" evidence="5">
    <location>
        <begin position="200"/>
        <end position="222"/>
    </location>
</feature>
<feature type="transmembrane region" description="Helical" evidence="5">
    <location>
        <begin position="361"/>
        <end position="378"/>
    </location>
</feature>
<feature type="transmembrane region" description="Helical" evidence="5">
    <location>
        <begin position="321"/>
        <end position="341"/>
    </location>
</feature>
<comment type="caution">
    <text evidence="7">The sequence shown here is derived from an EMBL/GenBank/DDBJ whole genome shotgun (WGS) entry which is preliminary data.</text>
</comment>
<dbReference type="OrthoDB" id="4078873at2759"/>
<feature type="transmembrane region" description="Helical" evidence="5">
    <location>
        <begin position="444"/>
        <end position="472"/>
    </location>
</feature>